<organism evidence="1 2">
    <name type="scientific">Undibacterium jejuense</name>
    <dbReference type="NCBI Taxonomy" id="1344949"/>
    <lineage>
        <taxon>Bacteria</taxon>
        <taxon>Pseudomonadati</taxon>
        <taxon>Pseudomonadota</taxon>
        <taxon>Betaproteobacteria</taxon>
        <taxon>Burkholderiales</taxon>
        <taxon>Oxalobacteraceae</taxon>
        <taxon>Undibacterium</taxon>
    </lineage>
</organism>
<sequence>MTKMHRDKHQRTAYALRRLSVAVDRVIVAKTPEDKQRAMAWAKAWGILGQFPSRN</sequence>
<comment type="caution">
    <text evidence="1">The sequence shown here is derived from an EMBL/GenBank/DDBJ whole genome shotgun (WGS) entry which is preliminary data.</text>
</comment>
<dbReference type="EMBL" id="JACOFV010000030">
    <property type="protein sequence ID" value="MBC3864326.1"/>
    <property type="molecule type" value="Genomic_DNA"/>
</dbReference>
<evidence type="ECO:0000313" key="1">
    <source>
        <dbReference type="EMBL" id="MBC3864326.1"/>
    </source>
</evidence>
<dbReference type="Proteomes" id="UP000634011">
    <property type="component" value="Unassembled WGS sequence"/>
</dbReference>
<proteinExistence type="predicted"/>
<protein>
    <submittedName>
        <fullName evidence="1">Uncharacterized protein</fullName>
    </submittedName>
</protein>
<keyword evidence="2" id="KW-1185">Reference proteome</keyword>
<name>A0A923KRR5_9BURK</name>
<dbReference type="RefSeq" id="WP_186914294.1">
    <property type="nucleotide sequence ID" value="NZ_JACOFV010000030.1"/>
</dbReference>
<dbReference type="AlphaFoldDB" id="A0A923KRR5"/>
<reference evidence="1" key="1">
    <citation type="submission" date="2020-08" db="EMBL/GenBank/DDBJ databases">
        <title>Novel species isolated from subtropical streams in China.</title>
        <authorList>
            <person name="Lu H."/>
        </authorList>
    </citation>
    <scope>NUCLEOTIDE SEQUENCE</scope>
    <source>
        <strain evidence="1">KACC 12607</strain>
    </source>
</reference>
<accession>A0A923KRR5</accession>
<gene>
    <name evidence="1" type="ORF">H8K32_19680</name>
</gene>
<evidence type="ECO:0000313" key="2">
    <source>
        <dbReference type="Proteomes" id="UP000634011"/>
    </source>
</evidence>